<dbReference type="Proteomes" id="UP000664859">
    <property type="component" value="Unassembled WGS sequence"/>
</dbReference>
<comment type="caution">
    <text evidence="1">The sequence shown here is derived from an EMBL/GenBank/DDBJ whole genome shotgun (WGS) entry which is preliminary data.</text>
</comment>
<evidence type="ECO:0000313" key="2">
    <source>
        <dbReference type="Proteomes" id="UP000664859"/>
    </source>
</evidence>
<proteinExistence type="predicted"/>
<evidence type="ECO:0000313" key="1">
    <source>
        <dbReference type="EMBL" id="KAG5190589.1"/>
    </source>
</evidence>
<accession>A0A835ZE08</accession>
<keyword evidence="2" id="KW-1185">Reference proteome</keyword>
<sequence>MPLTNEDDVMLLLQEINLDLHRWTVHKAEGQGLLSELSNASLSRSFVSDTSSAWGPLAGTSVPGTVALKLEAKVCKLQLDLQGVVTNLAGCAKSVIDTAAQLQEQHGGGADGWHNGGYSAADIAQAALALGRMLEREVAVAEAVCADAGDCSSRDTLTLYAAAWMMQPYMERGLWKDLLRMTETGKPGR</sequence>
<gene>
    <name evidence="1" type="ORF">JKP88DRAFT_352662</name>
</gene>
<dbReference type="EMBL" id="JAFCMP010000032">
    <property type="protein sequence ID" value="KAG5190589.1"/>
    <property type="molecule type" value="Genomic_DNA"/>
</dbReference>
<reference evidence="1" key="1">
    <citation type="submission" date="2021-02" db="EMBL/GenBank/DDBJ databases">
        <title>First Annotated Genome of the Yellow-green Alga Tribonema minus.</title>
        <authorList>
            <person name="Mahan K.M."/>
        </authorList>
    </citation>
    <scope>NUCLEOTIDE SEQUENCE</scope>
    <source>
        <strain evidence="1">UTEX B ZZ1240</strain>
    </source>
</reference>
<name>A0A835ZE08_9STRA</name>
<protein>
    <submittedName>
        <fullName evidence="1">Uncharacterized protein</fullName>
    </submittedName>
</protein>
<dbReference type="AlphaFoldDB" id="A0A835ZE08"/>
<organism evidence="1 2">
    <name type="scientific">Tribonema minus</name>
    <dbReference type="NCBI Taxonomy" id="303371"/>
    <lineage>
        <taxon>Eukaryota</taxon>
        <taxon>Sar</taxon>
        <taxon>Stramenopiles</taxon>
        <taxon>Ochrophyta</taxon>
        <taxon>PX clade</taxon>
        <taxon>Xanthophyceae</taxon>
        <taxon>Tribonematales</taxon>
        <taxon>Tribonemataceae</taxon>
        <taxon>Tribonema</taxon>
    </lineage>
</organism>